<evidence type="ECO:0000256" key="3">
    <source>
        <dbReference type="ARBA" id="ARBA00022827"/>
    </source>
</evidence>
<dbReference type="InterPro" id="IPR023753">
    <property type="entry name" value="FAD/NAD-binding_dom"/>
</dbReference>
<protein>
    <submittedName>
        <fullName evidence="7">FAD-dependent oxidoreductase</fullName>
    </submittedName>
</protein>
<comment type="caution">
    <text evidence="7">The sequence shown here is derived from an EMBL/GenBank/DDBJ whole genome shotgun (WGS) entry which is preliminary data.</text>
</comment>
<keyword evidence="8" id="KW-1185">Reference proteome</keyword>
<accession>A0ABP6ST10</accession>
<keyword evidence="3" id="KW-0274">FAD</keyword>
<evidence type="ECO:0000313" key="8">
    <source>
        <dbReference type="Proteomes" id="UP001501676"/>
    </source>
</evidence>
<name>A0ABP6ST10_9ACTN</name>
<dbReference type="Pfam" id="PF14759">
    <property type="entry name" value="Reductase_C"/>
    <property type="match status" value="1"/>
</dbReference>
<dbReference type="InterPro" id="IPR028202">
    <property type="entry name" value="Reductase_C"/>
</dbReference>
<reference evidence="8" key="1">
    <citation type="journal article" date="2019" name="Int. J. Syst. Evol. Microbiol.">
        <title>The Global Catalogue of Microorganisms (GCM) 10K type strain sequencing project: providing services to taxonomists for standard genome sequencing and annotation.</title>
        <authorList>
            <consortium name="The Broad Institute Genomics Platform"/>
            <consortium name="The Broad Institute Genome Sequencing Center for Infectious Disease"/>
            <person name="Wu L."/>
            <person name="Ma J."/>
        </authorList>
    </citation>
    <scope>NUCLEOTIDE SEQUENCE [LARGE SCALE GENOMIC DNA]</scope>
    <source>
        <strain evidence="8">JCM 9458</strain>
    </source>
</reference>
<dbReference type="SUPFAM" id="SSF51905">
    <property type="entry name" value="FAD/NAD(P)-binding domain"/>
    <property type="match status" value="2"/>
</dbReference>
<keyword evidence="4" id="KW-0560">Oxidoreductase</keyword>
<dbReference type="InterPro" id="IPR050446">
    <property type="entry name" value="FAD-oxidoreductase/Apoptosis"/>
</dbReference>
<dbReference type="EMBL" id="BAAAYN010000005">
    <property type="protein sequence ID" value="GAA3383348.1"/>
    <property type="molecule type" value="Genomic_DNA"/>
</dbReference>
<dbReference type="PRINTS" id="PR00368">
    <property type="entry name" value="FADPNR"/>
</dbReference>
<evidence type="ECO:0000256" key="2">
    <source>
        <dbReference type="ARBA" id="ARBA00022630"/>
    </source>
</evidence>
<feature type="domain" description="Reductase C-terminal" evidence="6">
    <location>
        <begin position="331"/>
        <end position="415"/>
    </location>
</feature>
<dbReference type="PANTHER" id="PTHR43557">
    <property type="entry name" value="APOPTOSIS-INDUCING FACTOR 1"/>
    <property type="match status" value="1"/>
</dbReference>
<dbReference type="PRINTS" id="PR00411">
    <property type="entry name" value="PNDRDTASEI"/>
</dbReference>
<dbReference type="Gene3D" id="3.50.50.60">
    <property type="entry name" value="FAD/NAD(P)-binding domain"/>
    <property type="match status" value="2"/>
</dbReference>
<dbReference type="Pfam" id="PF07992">
    <property type="entry name" value="Pyr_redox_2"/>
    <property type="match status" value="1"/>
</dbReference>
<keyword evidence="2" id="KW-0285">Flavoprotein</keyword>
<proteinExistence type="predicted"/>
<dbReference type="InterPro" id="IPR036188">
    <property type="entry name" value="FAD/NAD-bd_sf"/>
</dbReference>
<evidence type="ECO:0000256" key="4">
    <source>
        <dbReference type="ARBA" id="ARBA00023002"/>
    </source>
</evidence>
<evidence type="ECO:0000313" key="7">
    <source>
        <dbReference type="EMBL" id="GAA3383348.1"/>
    </source>
</evidence>
<dbReference type="InterPro" id="IPR016156">
    <property type="entry name" value="FAD/NAD-linked_Rdtase_dimer_sf"/>
</dbReference>
<sequence length="422" mass="44127">MTAGRAGLLVVGASQAGVQLASRLRELGYSSPIRLIGEETHPPYQRPPLSKALLTGAATAESLTLRNAEYYRDQRITVTLGERVGGVEFSGGGSGIARASSGARYPFDRLVLATGARPRRLDLPGADADGVLYLRDLDSALRLRDRLSRARVVVVVGGGFIGLEAAATARAQGRQVAVVEAGPQLMGRALGAPTASYLLDAHRAAGIDFHLGTAPRRIVTADGAATGVELADGIVLDADVVLVGVGVVPRDELARAAGLDCADGVVVDRRSLASDGVTVAVGDCANLPDPTPGAAETSRLRLESVDNAVEQANAAAWTVLGEDRTYRSVPWFWSDQGAFKLQIAGLRQLGDDALVRPGAKPGRRTTLYYRGDRLVAAECVNAPADFLQVKKALADERHPPRAVVADPSVPLKSILADASALA</sequence>
<gene>
    <name evidence="7" type="ORF">GCM10020369_08900</name>
</gene>
<dbReference type="PANTHER" id="PTHR43557:SF2">
    <property type="entry name" value="RIESKE DOMAIN-CONTAINING PROTEIN-RELATED"/>
    <property type="match status" value="1"/>
</dbReference>
<dbReference type="Gene3D" id="3.30.390.30">
    <property type="match status" value="1"/>
</dbReference>
<dbReference type="Proteomes" id="UP001501676">
    <property type="component" value="Unassembled WGS sequence"/>
</dbReference>
<evidence type="ECO:0000259" key="5">
    <source>
        <dbReference type="Pfam" id="PF07992"/>
    </source>
</evidence>
<organism evidence="7 8">
    <name type="scientific">Cryptosporangium minutisporangium</name>
    <dbReference type="NCBI Taxonomy" id="113569"/>
    <lineage>
        <taxon>Bacteria</taxon>
        <taxon>Bacillati</taxon>
        <taxon>Actinomycetota</taxon>
        <taxon>Actinomycetes</taxon>
        <taxon>Cryptosporangiales</taxon>
        <taxon>Cryptosporangiaceae</taxon>
        <taxon>Cryptosporangium</taxon>
    </lineage>
</organism>
<evidence type="ECO:0000256" key="1">
    <source>
        <dbReference type="ARBA" id="ARBA00001974"/>
    </source>
</evidence>
<dbReference type="SUPFAM" id="SSF55424">
    <property type="entry name" value="FAD/NAD-linked reductases, dimerisation (C-terminal) domain"/>
    <property type="match status" value="1"/>
</dbReference>
<evidence type="ECO:0000259" key="6">
    <source>
        <dbReference type="Pfam" id="PF14759"/>
    </source>
</evidence>
<dbReference type="RefSeq" id="WP_345726652.1">
    <property type="nucleotide sequence ID" value="NZ_BAAAYN010000005.1"/>
</dbReference>
<comment type="cofactor">
    <cofactor evidence="1">
        <name>FAD</name>
        <dbReference type="ChEBI" id="CHEBI:57692"/>
    </cofactor>
</comment>
<feature type="domain" description="FAD/NAD(P)-binding" evidence="5">
    <location>
        <begin position="9"/>
        <end position="312"/>
    </location>
</feature>